<comment type="caution">
    <text evidence="2">The sequence shown here is derived from an EMBL/GenBank/DDBJ whole genome shotgun (WGS) entry which is preliminary data.</text>
</comment>
<dbReference type="EMBL" id="NVQR01000070">
    <property type="protein sequence ID" value="PCH61237.1"/>
    <property type="molecule type" value="Genomic_DNA"/>
</dbReference>
<feature type="region of interest" description="Disordered" evidence="1">
    <location>
        <begin position="80"/>
        <end position="99"/>
    </location>
</feature>
<sequence length="99" mass="11025">MTIRTVHQVISKKGLVIGEYMDLKLAKDMDNRTDVLYFIAEIIESQGVDEVLAEKIAEAMLDDGSRAELLSKIKSVKDLPADTEDDSDADSNTIDEDKH</sequence>
<evidence type="ECO:0000313" key="3">
    <source>
        <dbReference type="Proteomes" id="UP000218172"/>
    </source>
</evidence>
<reference evidence="3" key="1">
    <citation type="submission" date="2017-08" db="EMBL/GenBank/DDBJ databases">
        <title>A dynamic microbial community with high functional redundancy inhabits the cold, oxic subseafloor aquifer.</title>
        <authorList>
            <person name="Tully B.J."/>
            <person name="Wheat C.G."/>
            <person name="Glazer B.T."/>
            <person name="Huber J.A."/>
        </authorList>
    </citation>
    <scope>NUCLEOTIDE SEQUENCE [LARGE SCALE GENOMIC DNA]</scope>
</reference>
<gene>
    <name evidence="2" type="ORF">COC19_04965</name>
</gene>
<dbReference type="Proteomes" id="UP000218172">
    <property type="component" value="Unassembled WGS sequence"/>
</dbReference>
<organism evidence="2 3">
    <name type="scientific">SAR86 cluster bacterium</name>
    <dbReference type="NCBI Taxonomy" id="2030880"/>
    <lineage>
        <taxon>Bacteria</taxon>
        <taxon>Pseudomonadati</taxon>
        <taxon>Pseudomonadota</taxon>
        <taxon>Gammaproteobacteria</taxon>
        <taxon>SAR86 cluster</taxon>
    </lineage>
</organism>
<dbReference type="AlphaFoldDB" id="A0A2A4MNB4"/>
<accession>A0A2A4MNB4</accession>
<protein>
    <submittedName>
        <fullName evidence="2">Uncharacterized protein</fullName>
    </submittedName>
</protein>
<proteinExistence type="predicted"/>
<name>A0A2A4MNB4_9GAMM</name>
<evidence type="ECO:0000256" key="1">
    <source>
        <dbReference type="SAM" id="MobiDB-lite"/>
    </source>
</evidence>
<evidence type="ECO:0000313" key="2">
    <source>
        <dbReference type="EMBL" id="PCH61237.1"/>
    </source>
</evidence>